<keyword evidence="14" id="KW-0576">Peroxisome</keyword>
<keyword evidence="6" id="KW-0285">Flavoprotein</keyword>
<dbReference type="InterPro" id="IPR036683">
    <property type="entry name" value="CO_DH_flav_C_dom_sf"/>
</dbReference>
<dbReference type="InterPro" id="IPR012675">
    <property type="entry name" value="Beta-grasp_dom_sf"/>
</dbReference>
<keyword evidence="8 20" id="KW-0479">Metal-binding</keyword>
<evidence type="ECO:0000256" key="16">
    <source>
        <dbReference type="ARBA" id="ARBA00052415"/>
    </source>
</evidence>
<dbReference type="InterPro" id="IPR002888">
    <property type="entry name" value="2Fe-2S-bd"/>
</dbReference>
<dbReference type="FunFam" id="3.10.20.30:FF:000012">
    <property type="entry name" value="Xanthine dehydrogenase/oxidase"/>
    <property type="match status" value="1"/>
</dbReference>
<dbReference type="Gene3D" id="3.30.390.50">
    <property type="entry name" value="CO dehydrogenase flavoprotein, C-terminal domain"/>
    <property type="match status" value="1"/>
</dbReference>
<keyword evidence="12 20" id="KW-0411">Iron-sulfur</keyword>
<dbReference type="Gene3D" id="3.10.20.30">
    <property type="match status" value="1"/>
</dbReference>
<dbReference type="SMART" id="SM01008">
    <property type="entry name" value="Ald_Xan_dh_C"/>
    <property type="match status" value="1"/>
</dbReference>
<evidence type="ECO:0000256" key="6">
    <source>
        <dbReference type="ARBA" id="ARBA00022630"/>
    </source>
</evidence>
<dbReference type="FunFam" id="3.30.365.10:FF:000008">
    <property type="entry name" value="Aldehyde oxidase1"/>
    <property type="match status" value="1"/>
</dbReference>
<dbReference type="InterPro" id="IPR016166">
    <property type="entry name" value="FAD-bd_PCMH"/>
</dbReference>
<evidence type="ECO:0000256" key="20">
    <source>
        <dbReference type="PIRSR" id="PIRSR000127-3"/>
    </source>
</evidence>
<dbReference type="Proteomes" id="UP001314205">
    <property type="component" value="Unassembled WGS sequence"/>
</dbReference>
<dbReference type="SUPFAM" id="SSF56176">
    <property type="entry name" value="FAD-binding/transporter-associated domain-like"/>
    <property type="match status" value="1"/>
</dbReference>
<evidence type="ECO:0000256" key="19">
    <source>
        <dbReference type="PIRSR" id="PIRSR000127-2"/>
    </source>
</evidence>
<dbReference type="InterPro" id="IPR036318">
    <property type="entry name" value="FAD-bd_PCMH-like_sf"/>
</dbReference>
<evidence type="ECO:0000256" key="2">
    <source>
        <dbReference type="ARBA" id="ARBA00004275"/>
    </source>
</evidence>
<feature type="binding site" evidence="20">
    <location>
        <position position="72"/>
    </location>
    <ligand>
        <name>[2Fe-2S] cluster</name>
        <dbReference type="ChEBI" id="CHEBI:190135"/>
        <label>1</label>
    </ligand>
</feature>
<evidence type="ECO:0000256" key="14">
    <source>
        <dbReference type="ARBA" id="ARBA00023140"/>
    </source>
</evidence>
<dbReference type="InterPro" id="IPR016208">
    <property type="entry name" value="Ald_Oxase/xanthine_DH-like"/>
</dbReference>
<protein>
    <recommendedName>
        <fullName evidence="17">Indole-3-acetaldehyde oxidase</fullName>
    </recommendedName>
</protein>
<dbReference type="InterPro" id="IPR008274">
    <property type="entry name" value="AldOxase/xan_DH_MoCoBD1"/>
</dbReference>
<comment type="caution">
    <text evidence="22">The sequence shown here is derived from an EMBL/GenBank/DDBJ whole genome shotgun (WGS) entry which is preliminary data.</text>
</comment>
<dbReference type="FunFam" id="3.30.465.10:FF:000013">
    <property type="entry name" value="Aldehyde oxidase"/>
    <property type="match status" value="1"/>
</dbReference>
<dbReference type="InterPro" id="IPR006058">
    <property type="entry name" value="2Fe2S_fd_BS"/>
</dbReference>
<dbReference type="GO" id="GO:0050302">
    <property type="term" value="F:indole-3-acetaldehyde oxidase activity"/>
    <property type="evidence" value="ECO:0007669"/>
    <property type="project" value="UniProtKB-EC"/>
</dbReference>
<keyword evidence="11 20" id="KW-0408">Iron</keyword>
<dbReference type="InterPro" id="IPR036856">
    <property type="entry name" value="Ald_Oxase/Xan_DH_a/b_sf"/>
</dbReference>
<evidence type="ECO:0000256" key="17">
    <source>
        <dbReference type="ARBA" id="ARBA00072265"/>
    </source>
</evidence>
<dbReference type="InterPro" id="IPR046867">
    <property type="entry name" value="AldOxase/xan_DH_MoCoBD2"/>
</dbReference>
<gene>
    <name evidence="22" type="ORF">PARMNEM_LOCUS4410</name>
</gene>
<evidence type="ECO:0000256" key="12">
    <source>
        <dbReference type="ARBA" id="ARBA00023014"/>
    </source>
</evidence>
<dbReference type="PANTHER" id="PTHR11908:SF132">
    <property type="entry name" value="ALDEHYDE OXIDASE 1-RELATED"/>
    <property type="match status" value="1"/>
</dbReference>
<dbReference type="PIRSF" id="PIRSF000127">
    <property type="entry name" value="Xanthine_DH"/>
    <property type="match status" value="1"/>
</dbReference>
<dbReference type="Gene3D" id="3.30.465.10">
    <property type="match status" value="1"/>
</dbReference>
<feature type="binding site" evidence="20">
    <location>
        <position position="776"/>
    </location>
    <ligand>
        <name>Mo-molybdopterin</name>
        <dbReference type="ChEBI" id="CHEBI:71302"/>
    </ligand>
    <ligandPart>
        <name>Mo</name>
        <dbReference type="ChEBI" id="CHEBI:28685"/>
    </ligandPart>
</feature>
<keyword evidence="9 19" id="KW-0274">FAD</keyword>
<evidence type="ECO:0000313" key="23">
    <source>
        <dbReference type="Proteomes" id="UP001314205"/>
    </source>
</evidence>
<comment type="subunit">
    <text evidence="4">Homodimer.</text>
</comment>
<evidence type="ECO:0000256" key="7">
    <source>
        <dbReference type="ARBA" id="ARBA00022714"/>
    </source>
</evidence>
<feature type="binding site" evidence="20">
    <location>
        <position position="47"/>
    </location>
    <ligand>
        <name>[2Fe-2S] cluster</name>
        <dbReference type="ChEBI" id="CHEBI:190135"/>
        <label>1</label>
    </ligand>
</feature>
<evidence type="ECO:0000313" key="22">
    <source>
        <dbReference type="EMBL" id="CAK1582938.1"/>
    </source>
</evidence>
<comment type="cofactor">
    <cofactor evidence="1 19">
        <name>FAD</name>
        <dbReference type="ChEBI" id="CHEBI:57692"/>
    </cofactor>
</comment>
<comment type="subcellular location">
    <subcellularLocation>
        <location evidence="2">Peroxisome</location>
    </subcellularLocation>
</comment>
<sequence>MAYIEFTVNGKKCIVNEQIPRETTLNAYIRYYLALPGTKAMCHQGSCGACIVAVRACRPTSGVVETFSVNSCLVLVFSCHGWEITTVEGLGNRLCGYSEEQKRIAAFNGTQCGYCTPSWVMQLHSLEHKCLTMLELENSFGSNTCRCTGYRPILDTIKSFAVDASPELCQKVQDIEDIKPCNKTKECQRKCSSNSDESDWCMINDLKIIQNEPTISFNFGKNKFYKVCNEEEIFNVLSNYGVNSYRLIDGNTAKGVYEYFDCSRIELIIDISSIKSLKTYQFDQNLIVGANISLEDCITLFRSTAKSRSEFAYLEELAKHIELVAHIPVRKIGSIAGNLMLKHEMPDFQSDIFLILETVGAIVTLRDANNHKSHLTLRDFLNYNMQGVLMLSISLPPLSDSYIFRSYKIPPRNQNALAIVNAGFLLKLSKANVIQEASIVYGNISAHFIHARQTENFLKGKNIFNNEAIQGAIKCLNEEIVPVDNPPKPPPETRKKLAIGLFYKFILNISPKGLPSPRYRSGGTLFQRPVSSGKQDFQTDPSLYPLNEPVPKLEALIQASGEAQYVNDIPPLPKEVFGAFVMATVHGGEVDHIDASEVLNIEGVIALYTAKDIPGINSFGFPGIQLQYENEEILASSNIKFYGQPIAIIVADTEALAARAARKVKVTYKNVPSTPPVLTIDEAKRDAKRYAPGDSKIEPKGRGNDVKKVIKGVYEIGAQYHYYMEPLSCVVIPVDKGLEVYDSTQWMDLTQIAVARCLGMKESDVHVKVRRLGGGFGGKISRNVQVATACALVARKTDRPCRFILPVVTNLTIAGRRLPCQCEYEVGVDENGKIQYLNAAIVEDDGCSHNENILSYTAGGFPNCYNTDYFKLSTASVLTDLPSNTFARAPGTSEGIACIENIMEHISYAVQRDATDVRLANMRTEDNDIPQLIDILKKKSEYDRRALEIQQFNKANRWMKRAIQISVMLFPVEFYGNYTAMVSIYRGDATVTVTTGGVEMGQGLNTKAAQVCAYELGIPLDLVTVIPNYSFVAANNVFSGSSITSESVCYSIIKACNILKSRLEPIKQQMTDPTWLQIIQKAGEEEIDLTASYMMTEKEPDLQSYSAFSVTILEVQLDVITGRYELLRADILEDVGLSANPAVDVGQLEGAYVQGLGYFLTEDFVYDKQTGKLLTNRSLNYEVPLAKDIPIDYRIYFRYNSKNPKGVLGSKTVGEMGICTAHGVTHALRKCIYESRKESGYNTQEWINIDHPYNTKSILKALDVKLSEFVIT</sequence>
<evidence type="ECO:0000256" key="11">
    <source>
        <dbReference type="ARBA" id="ARBA00023004"/>
    </source>
</evidence>
<comment type="similarity">
    <text evidence="3">Belongs to the xanthine dehydrogenase family.</text>
</comment>
<feature type="binding site" evidence="20">
    <location>
        <position position="147"/>
    </location>
    <ligand>
        <name>[2Fe-2S] cluster</name>
        <dbReference type="ChEBI" id="CHEBI:190135"/>
        <label>2</label>
    </ligand>
</feature>
<feature type="binding site" evidence="20">
    <location>
        <position position="50"/>
    </location>
    <ligand>
        <name>[2Fe-2S] cluster</name>
        <dbReference type="ChEBI" id="CHEBI:190135"/>
        <label>1</label>
    </ligand>
</feature>
<comment type="cofactor">
    <cofactor evidence="20">
        <name>[2Fe-2S] cluster</name>
        <dbReference type="ChEBI" id="CHEBI:190135"/>
    </cofactor>
    <text evidence="20">Binds 2 [2Fe-2S] clusters.</text>
</comment>
<dbReference type="Pfam" id="PF01315">
    <property type="entry name" value="Ald_Xan_dh_C"/>
    <property type="match status" value="1"/>
</dbReference>
<dbReference type="Gene3D" id="3.90.1170.50">
    <property type="entry name" value="Aldehyde oxidase/xanthine dehydrogenase, a/b hammerhead"/>
    <property type="match status" value="1"/>
</dbReference>
<dbReference type="InterPro" id="IPR036010">
    <property type="entry name" value="2Fe-2S_ferredoxin-like_sf"/>
</dbReference>
<feature type="binding site" evidence="19">
    <location>
        <begin position="334"/>
        <end position="338"/>
    </location>
    <ligand>
        <name>FAD</name>
        <dbReference type="ChEBI" id="CHEBI:57692"/>
    </ligand>
</feature>
<dbReference type="Pfam" id="PF03450">
    <property type="entry name" value="CO_deh_flav_C"/>
    <property type="match status" value="1"/>
</dbReference>
<feature type="binding site" evidence="19">
    <location>
        <position position="347"/>
    </location>
    <ligand>
        <name>FAD</name>
        <dbReference type="ChEBI" id="CHEBI:57692"/>
    </ligand>
</feature>
<reference evidence="22 23" key="1">
    <citation type="submission" date="2023-11" db="EMBL/GenBank/DDBJ databases">
        <authorList>
            <person name="Hedman E."/>
            <person name="Englund M."/>
            <person name="Stromberg M."/>
            <person name="Nyberg Akerstrom W."/>
            <person name="Nylinder S."/>
            <person name="Jareborg N."/>
            <person name="Kallberg Y."/>
            <person name="Kronander E."/>
        </authorList>
    </citation>
    <scope>NUCLEOTIDE SEQUENCE [LARGE SCALE GENOMIC DNA]</scope>
</reference>
<dbReference type="FunFam" id="3.90.1170.50:FF:000003">
    <property type="entry name" value="Aldehyde oxidase"/>
    <property type="match status" value="1"/>
</dbReference>
<feature type="binding site" evidence="20">
    <location>
        <position position="112"/>
    </location>
    <ligand>
        <name>[2Fe-2S] cluster</name>
        <dbReference type="ChEBI" id="CHEBI:190135"/>
        <label>2</label>
    </ligand>
</feature>
<dbReference type="SUPFAM" id="SSF54292">
    <property type="entry name" value="2Fe-2S ferredoxin-like"/>
    <property type="match status" value="1"/>
</dbReference>
<feature type="binding site" evidence="20">
    <location>
        <position position="145"/>
    </location>
    <ligand>
        <name>[2Fe-2S] cluster</name>
        <dbReference type="ChEBI" id="CHEBI:190135"/>
        <label>2</label>
    </ligand>
</feature>
<dbReference type="SUPFAM" id="SSF54665">
    <property type="entry name" value="CO dehydrogenase molybdoprotein N-domain-like"/>
    <property type="match status" value="1"/>
</dbReference>
<feature type="binding site" evidence="19">
    <location>
        <position position="408"/>
    </location>
    <ligand>
        <name>FAD</name>
        <dbReference type="ChEBI" id="CHEBI:57692"/>
    </ligand>
</feature>
<feature type="binding site" evidence="20">
    <location>
        <position position="745"/>
    </location>
    <ligand>
        <name>Mo-molybdopterin</name>
        <dbReference type="ChEBI" id="CHEBI:71302"/>
    </ligand>
    <ligandPart>
        <name>Mo</name>
        <dbReference type="ChEBI" id="CHEBI:28685"/>
    </ligandPart>
</feature>
<dbReference type="AlphaFoldDB" id="A0AAV1KIP5"/>
<dbReference type="Pfam" id="PF20256">
    <property type="entry name" value="MoCoBD_2"/>
    <property type="match status" value="1"/>
</dbReference>
<dbReference type="SUPFAM" id="SSF56003">
    <property type="entry name" value="Molybdenum cofactor-binding domain"/>
    <property type="match status" value="1"/>
</dbReference>
<dbReference type="EMBL" id="CAVLGL010000046">
    <property type="protein sequence ID" value="CAK1582938.1"/>
    <property type="molecule type" value="Genomic_DNA"/>
</dbReference>
<dbReference type="Pfam" id="PF02738">
    <property type="entry name" value="MoCoBD_1"/>
    <property type="match status" value="1"/>
</dbReference>
<feature type="active site" description="Proton acceptor" evidence="18">
    <location>
        <position position="1215"/>
    </location>
</feature>
<dbReference type="FunFam" id="3.30.365.10:FF:000001">
    <property type="entry name" value="Xanthine dehydrogenase oxidase"/>
    <property type="match status" value="1"/>
</dbReference>
<evidence type="ECO:0000259" key="21">
    <source>
        <dbReference type="PROSITE" id="PS51387"/>
    </source>
</evidence>
<dbReference type="PANTHER" id="PTHR11908">
    <property type="entry name" value="XANTHINE DEHYDROGENASE"/>
    <property type="match status" value="1"/>
</dbReference>
<dbReference type="Gene3D" id="3.30.365.10">
    <property type="entry name" value="Aldehyde oxidase/xanthine dehydrogenase, molybdopterin binding domain"/>
    <property type="match status" value="4"/>
</dbReference>
<evidence type="ECO:0000256" key="13">
    <source>
        <dbReference type="ARBA" id="ARBA00023027"/>
    </source>
</evidence>
<evidence type="ECO:0000256" key="4">
    <source>
        <dbReference type="ARBA" id="ARBA00011738"/>
    </source>
</evidence>
<dbReference type="Gene3D" id="1.10.150.120">
    <property type="entry name" value="[2Fe-2S]-binding domain"/>
    <property type="match status" value="1"/>
</dbReference>
<feature type="domain" description="FAD-binding PCMH-type" evidence="21">
    <location>
        <begin position="217"/>
        <end position="400"/>
    </location>
</feature>
<dbReference type="InterPro" id="IPR016169">
    <property type="entry name" value="FAD-bd_PCMH_sub2"/>
</dbReference>
<dbReference type="GO" id="GO:0005506">
    <property type="term" value="F:iron ion binding"/>
    <property type="evidence" value="ECO:0007669"/>
    <property type="project" value="InterPro"/>
</dbReference>
<keyword evidence="7 20" id="KW-0001">2Fe-2S</keyword>
<keyword evidence="23" id="KW-1185">Reference proteome</keyword>
<feature type="binding site" evidence="20">
    <location>
        <position position="115"/>
    </location>
    <ligand>
        <name>[2Fe-2S] cluster</name>
        <dbReference type="ChEBI" id="CHEBI:190135"/>
        <label>2</label>
    </ligand>
</feature>
<dbReference type="InterPro" id="IPR002346">
    <property type="entry name" value="Mopterin_DH_FAD-bd"/>
</dbReference>
<evidence type="ECO:0000256" key="3">
    <source>
        <dbReference type="ARBA" id="ARBA00006849"/>
    </source>
</evidence>
<evidence type="ECO:0000256" key="15">
    <source>
        <dbReference type="ARBA" id="ARBA00034078"/>
    </source>
</evidence>
<organism evidence="22 23">
    <name type="scientific">Parnassius mnemosyne</name>
    <name type="common">clouded apollo</name>
    <dbReference type="NCBI Taxonomy" id="213953"/>
    <lineage>
        <taxon>Eukaryota</taxon>
        <taxon>Metazoa</taxon>
        <taxon>Ecdysozoa</taxon>
        <taxon>Arthropoda</taxon>
        <taxon>Hexapoda</taxon>
        <taxon>Insecta</taxon>
        <taxon>Pterygota</taxon>
        <taxon>Neoptera</taxon>
        <taxon>Endopterygota</taxon>
        <taxon>Lepidoptera</taxon>
        <taxon>Glossata</taxon>
        <taxon>Ditrysia</taxon>
        <taxon>Papilionoidea</taxon>
        <taxon>Papilionidae</taxon>
        <taxon>Parnassiinae</taxon>
        <taxon>Parnassini</taxon>
        <taxon>Parnassius</taxon>
        <taxon>Driopa</taxon>
    </lineage>
</organism>
<dbReference type="PROSITE" id="PS00197">
    <property type="entry name" value="2FE2S_FER_1"/>
    <property type="match status" value="1"/>
</dbReference>
<keyword evidence="13" id="KW-0520">NAD</keyword>
<dbReference type="GO" id="GO:0071949">
    <property type="term" value="F:FAD binding"/>
    <property type="evidence" value="ECO:0007669"/>
    <property type="project" value="InterPro"/>
</dbReference>
<dbReference type="InterPro" id="IPR037165">
    <property type="entry name" value="AldOxase/xan_DH_Mopterin-bd_sf"/>
</dbReference>
<dbReference type="GO" id="GO:0005777">
    <property type="term" value="C:peroxisome"/>
    <property type="evidence" value="ECO:0007669"/>
    <property type="project" value="UniProtKB-SubCell"/>
</dbReference>
<feature type="binding site" evidence="20">
    <location>
        <position position="42"/>
    </location>
    <ligand>
        <name>[2Fe-2S] cluster</name>
        <dbReference type="ChEBI" id="CHEBI:190135"/>
        <label>1</label>
    </ligand>
</feature>
<evidence type="ECO:0000256" key="10">
    <source>
        <dbReference type="ARBA" id="ARBA00023002"/>
    </source>
</evidence>
<dbReference type="SUPFAM" id="SSF47741">
    <property type="entry name" value="CO dehydrogenase ISP C-domain like"/>
    <property type="match status" value="1"/>
</dbReference>
<comment type="cofactor">
    <cofactor evidence="20">
        <name>Mo-molybdopterin</name>
        <dbReference type="ChEBI" id="CHEBI:71302"/>
    </cofactor>
    <text evidence="20">Binds 1 Mo-molybdopterin (Mo-MPT) cofactor per subunit.</text>
</comment>
<proteinExistence type="inferred from homology"/>
<evidence type="ECO:0000256" key="5">
    <source>
        <dbReference type="ARBA" id="ARBA00022505"/>
    </source>
</evidence>
<dbReference type="InterPro" id="IPR005107">
    <property type="entry name" value="CO_DH_flav_C"/>
</dbReference>
<dbReference type="GO" id="GO:0051537">
    <property type="term" value="F:2 iron, 2 sulfur cluster binding"/>
    <property type="evidence" value="ECO:0007669"/>
    <property type="project" value="UniProtKB-KW"/>
</dbReference>
<dbReference type="SMART" id="SM01092">
    <property type="entry name" value="CO_deh_flav_C"/>
    <property type="match status" value="1"/>
</dbReference>
<dbReference type="SUPFAM" id="SSF55447">
    <property type="entry name" value="CO dehydrogenase flavoprotein C-terminal domain-like"/>
    <property type="match status" value="1"/>
</dbReference>
<evidence type="ECO:0000256" key="18">
    <source>
        <dbReference type="PIRSR" id="PIRSR000127-1"/>
    </source>
</evidence>
<dbReference type="InterPro" id="IPR036884">
    <property type="entry name" value="2Fe-2S-bd_dom_sf"/>
</dbReference>
<evidence type="ECO:0000256" key="1">
    <source>
        <dbReference type="ARBA" id="ARBA00001974"/>
    </source>
</evidence>
<dbReference type="PROSITE" id="PS51387">
    <property type="entry name" value="FAD_PCMH"/>
    <property type="match status" value="1"/>
</dbReference>
<evidence type="ECO:0000256" key="9">
    <source>
        <dbReference type="ARBA" id="ARBA00022827"/>
    </source>
</evidence>
<dbReference type="Pfam" id="PF01799">
    <property type="entry name" value="Fer2_2"/>
    <property type="match status" value="1"/>
</dbReference>
<keyword evidence="10" id="KW-0560">Oxidoreductase</keyword>
<comment type="catalytic activity">
    <reaction evidence="16">
        <text>indole-3-acetaldehyde + O2 + H2O = (indol-3-yl)acetate + H2O2 + H(+)</text>
        <dbReference type="Rhea" id="RHEA:16277"/>
        <dbReference type="ChEBI" id="CHEBI:15377"/>
        <dbReference type="ChEBI" id="CHEBI:15378"/>
        <dbReference type="ChEBI" id="CHEBI:15379"/>
        <dbReference type="ChEBI" id="CHEBI:16240"/>
        <dbReference type="ChEBI" id="CHEBI:18086"/>
        <dbReference type="ChEBI" id="CHEBI:30854"/>
        <dbReference type="EC" id="1.2.3.7"/>
    </reaction>
</comment>
<evidence type="ECO:0000256" key="8">
    <source>
        <dbReference type="ARBA" id="ARBA00022723"/>
    </source>
</evidence>
<comment type="cofactor">
    <cofactor evidence="15">
        <name>[2Fe-2S] cluster</name>
        <dbReference type="ChEBI" id="CHEBI:190135"/>
    </cofactor>
</comment>
<accession>A0AAV1KIP5</accession>
<feature type="binding site" evidence="20">
    <location>
        <position position="888"/>
    </location>
    <ligand>
        <name>Mo-molybdopterin</name>
        <dbReference type="ChEBI" id="CHEBI:71302"/>
    </ligand>
    <ligandPart>
        <name>Mo</name>
        <dbReference type="ChEBI" id="CHEBI:28685"/>
    </ligandPart>
</feature>
<dbReference type="Pfam" id="PF00941">
    <property type="entry name" value="FAD_binding_5"/>
    <property type="match status" value="1"/>
</dbReference>
<name>A0AAV1KIP5_9NEOP</name>
<keyword evidence="5 20" id="KW-0500">Molybdenum</keyword>
<dbReference type="InterPro" id="IPR000674">
    <property type="entry name" value="Ald_Oxase/Xan_DH_a/b"/>
</dbReference>
<dbReference type="FunFam" id="3.30.390.50:FF:000003">
    <property type="entry name" value="Aldehyde oxidase1"/>
    <property type="match status" value="1"/>
</dbReference>